<dbReference type="InterPro" id="IPR028081">
    <property type="entry name" value="Leu-bd"/>
</dbReference>
<dbReference type="AlphaFoldDB" id="A0A7K3M765"/>
<evidence type="ECO:0000256" key="2">
    <source>
        <dbReference type="ARBA" id="ARBA00022448"/>
    </source>
</evidence>
<dbReference type="InterPro" id="IPR028082">
    <property type="entry name" value="Peripla_BP_I"/>
</dbReference>
<feature type="domain" description="Leucine-binding protein" evidence="5">
    <location>
        <begin position="61"/>
        <end position="410"/>
    </location>
</feature>
<accession>A0A7K3M765</accession>
<keyword evidence="3" id="KW-0732">Signal</keyword>
<evidence type="ECO:0000313" key="7">
    <source>
        <dbReference type="Proteomes" id="UP000460435"/>
    </source>
</evidence>
<dbReference type="GO" id="GO:0006865">
    <property type="term" value="P:amino acid transport"/>
    <property type="evidence" value="ECO:0007669"/>
    <property type="project" value="UniProtKB-KW"/>
</dbReference>
<name>A0A7K3M765_9ACTN</name>
<dbReference type="Proteomes" id="UP000460435">
    <property type="component" value="Unassembled WGS sequence"/>
</dbReference>
<dbReference type="CDD" id="cd06334">
    <property type="entry name" value="PBP1_ABC_ligand_binding-like"/>
    <property type="match status" value="1"/>
</dbReference>
<evidence type="ECO:0000313" key="6">
    <source>
        <dbReference type="EMBL" id="NDL59115.1"/>
    </source>
</evidence>
<keyword evidence="4" id="KW-0029">Amino-acid transport</keyword>
<evidence type="ECO:0000256" key="4">
    <source>
        <dbReference type="ARBA" id="ARBA00022970"/>
    </source>
</evidence>
<keyword evidence="7" id="KW-1185">Reference proteome</keyword>
<dbReference type="EMBL" id="WLZY01000006">
    <property type="protein sequence ID" value="NDL59115.1"/>
    <property type="molecule type" value="Genomic_DNA"/>
</dbReference>
<dbReference type="PRINTS" id="PR00337">
    <property type="entry name" value="LEUILEVALBP"/>
</dbReference>
<proteinExistence type="inferred from homology"/>
<reference evidence="6 7" key="1">
    <citation type="submission" date="2019-11" db="EMBL/GenBank/DDBJ databases">
        <authorList>
            <person name="Li X.-J."/>
            <person name="Feng X.-M."/>
        </authorList>
    </citation>
    <scope>NUCLEOTIDE SEQUENCE [LARGE SCALE GENOMIC DNA]</scope>
    <source>
        <strain evidence="6 7">XMNu-373</strain>
    </source>
</reference>
<dbReference type="PANTHER" id="PTHR47235">
    <property type="entry name" value="BLR6548 PROTEIN"/>
    <property type="match status" value="1"/>
</dbReference>
<evidence type="ECO:0000256" key="3">
    <source>
        <dbReference type="ARBA" id="ARBA00022729"/>
    </source>
</evidence>
<dbReference type="Gene3D" id="3.40.50.2300">
    <property type="match status" value="2"/>
</dbReference>
<dbReference type="SUPFAM" id="SSF53822">
    <property type="entry name" value="Periplasmic binding protein-like I"/>
    <property type="match status" value="1"/>
</dbReference>
<dbReference type="Pfam" id="PF13458">
    <property type="entry name" value="Peripla_BP_6"/>
    <property type="match status" value="1"/>
</dbReference>
<gene>
    <name evidence="6" type="ORF">F7O44_18770</name>
</gene>
<comment type="caution">
    <text evidence="6">The sequence shown here is derived from an EMBL/GenBank/DDBJ whole genome shotgun (WGS) entry which is preliminary data.</text>
</comment>
<sequence>MAAHEGLRQVLALPILTGSSKGRSAVKRHIRTRAVLATVAGLALATAGCGGPGGDSSDDGPISIGVLSDLSGATSDVGTPYSEGMRDYVEWINTDGGIEGREIDLKLNDYAYDVARAEQLYSQYVNEGVVAIQGWGTADTEALRQKIAEDELPFMSASYAETLVDPEETPYNFVVAATYSDQMRVALKWIAEDSGGTADVAVFHHDSPFGQSPVADGESYIEENELDLGYRAYAMPTGATDYVAQLGRAASQGAEYVVIQNVSSPAAIVASNIAQQNLDMTIVCLNWCADELFITLAGDAAEGHIMVQPFAPPTVEASGQEVPAAFLEENGSSLEAKGLHYTQGWYTMHVMAEGVRHLISNDEDVTGANLKNALESLGPVDTGGVTPPIEFGPDSHKGADSTGIYEVEGGELVEIAQDVRP</sequence>
<comment type="similarity">
    <text evidence="1">Belongs to the leucine-binding protein family.</text>
</comment>
<dbReference type="PANTHER" id="PTHR47235:SF1">
    <property type="entry name" value="BLR6548 PROTEIN"/>
    <property type="match status" value="1"/>
</dbReference>
<evidence type="ECO:0000256" key="1">
    <source>
        <dbReference type="ARBA" id="ARBA00010062"/>
    </source>
</evidence>
<protein>
    <submittedName>
        <fullName evidence="6">ABC transporter substrate-binding protein</fullName>
    </submittedName>
</protein>
<organism evidence="6 7">
    <name type="scientific">Phytoactinopolyspora mesophila</name>
    <dbReference type="NCBI Taxonomy" id="2650750"/>
    <lineage>
        <taxon>Bacteria</taxon>
        <taxon>Bacillati</taxon>
        <taxon>Actinomycetota</taxon>
        <taxon>Actinomycetes</taxon>
        <taxon>Jiangellales</taxon>
        <taxon>Jiangellaceae</taxon>
        <taxon>Phytoactinopolyspora</taxon>
    </lineage>
</organism>
<evidence type="ECO:0000259" key="5">
    <source>
        <dbReference type="Pfam" id="PF13458"/>
    </source>
</evidence>
<dbReference type="InterPro" id="IPR000709">
    <property type="entry name" value="Leu_Ile_Val-bd"/>
</dbReference>
<keyword evidence="2" id="KW-0813">Transport</keyword>